<dbReference type="KEGG" id="hbq:QI031_01800"/>
<name>A0AAJ6NTJ1_9CYAN</name>
<reference evidence="1 2" key="1">
    <citation type="journal article" date="2023" name="Limnol Oceanogr Lett">
        <title>Environmental adaptations by the intertidal Antarctic cyanobacterium Halotia branconii CENA392 as revealed using long-read genome sequencing.</title>
        <authorList>
            <person name="Dextro R.B."/>
            <person name="Delbaje E."/>
            <person name="Freitas P.N.N."/>
            <person name="Geraldes V."/>
            <person name="Pinto E."/>
            <person name="Long P.F."/>
            <person name="Fiore M.F."/>
        </authorList>
    </citation>
    <scope>NUCLEOTIDE SEQUENCE [LARGE SCALE GENOMIC DNA]</scope>
    <source>
        <strain evidence="1 2">CENA392</strain>
    </source>
</reference>
<protein>
    <submittedName>
        <fullName evidence="1">Uncharacterized protein</fullName>
    </submittedName>
</protein>
<dbReference type="Proteomes" id="UP001223520">
    <property type="component" value="Chromosome"/>
</dbReference>
<accession>A0AAJ6NTJ1</accession>
<dbReference type="AlphaFoldDB" id="A0AAJ6NTJ1"/>
<organism evidence="1 2">
    <name type="scientific">Halotia branconii CENA392</name>
    <dbReference type="NCBI Taxonomy" id="1539056"/>
    <lineage>
        <taxon>Bacteria</taxon>
        <taxon>Bacillati</taxon>
        <taxon>Cyanobacteriota</taxon>
        <taxon>Cyanophyceae</taxon>
        <taxon>Nostocales</taxon>
        <taxon>Nodulariaceae</taxon>
        <taxon>Halotia</taxon>
    </lineage>
</organism>
<evidence type="ECO:0000313" key="2">
    <source>
        <dbReference type="Proteomes" id="UP001223520"/>
    </source>
</evidence>
<dbReference type="EMBL" id="CP124543">
    <property type="protein sequence ID" value="WGV26273.1"/>
    <property type="molecule type" value="Genomic_DNA"/>
</dbReference>
<proteinExistence type="predicted"/>
<dbReference type="RefSeq" id="WP_281483527.1">
    <property type="nucleotide sequence ID" value="NZ_CP124543.1"/>
</dbReference>
<evidence type="ECO:0000313" key="1">
    <source>
        <dbReference type="EMBL" id="WGV26273.1"/>
    </source>
</evidence>
<sequence>MTALAPLCWNNFLRAGSPAPGHWALFAEFSLSAAEASRKAYGIATLSAQRL</sequence>
<keyword evidence="2" id="KW-1185">Reference proteome</keyword>
<gene>
    <name evidence="1" type="ORF">QI031_01800</name>
</gene>